<dbReference type="AlphaFoldDB" id="A0A409YND6"/>
<protein>
    <submittedName>
        <fullName evidence="1">Uncharacterized protein</fullName>
    </submittedName>
</protein>
<gene>
    <name evidence="1" type="ORF">CVT26_002517</name>
</gene>
<sequence>MTSHKAKIEAGRPPTLGLDVEDMKGVERVFMVLPSEEGAASGNGSRDEDDVDLDEAVQSRWGCRHISGMA</sequence>
<comment type="caution">
    <text evidence="1">The sequence shown here is derived from an EMBL/GenBank/DDBJ whole genome shotgun (WGS) entry which is preliminary data.</text>
</comment>
<reference evidence="1 2" key="1">
    <citation type="journal article" date="2018" name="Evol. Lett.">
        <title>Horizontal gene cluster transfer increased hallucinogenic mushroom diversity.</title>
        <authorList>
            <person name="Reynolds H.T."/>
            <person name="Vijayakumar V."/>
            <person name="Gluck-Thaler E."/>
            <person name="Korotkin H.B."/>
            <person name="Matheny P.B."/>
            <person name="Slot J.C."/>
        </authorList>
    </citation>
    <scope>NUCLEOTIDE SEQUENCE [LARGE SCALE GENOMIC DNA]</scope>
    <source>
        <strain evidence="1 2">SRW20</strain>
    </source>
</reference>
<accession>A0A409YND6</accession>
<proteinExistence type="predicted"/>
<dbReference type="EMBL" id="NHYE01000609">
    <property type="protein sequence ID" value="PPR04550.1"/>
    <property type="molecule type" value="Genomic_DNA"/>
</dbReference>
<name>A0A409YND6_9AGAR</name>
<evidence type="ECO:0000313" key="1">
    <source>
        <dbReference type="EMBL" id="PPR04550.1"/>
    </source>
</evidence>
<evidence type="ECO:0000313" key="2">
    <source>
        <dbReference type="Proteomes" id="UP000284706"/>
    </source>
</evidence>
<keyword evidence="2" id="KW-1185">Reference proteome</keyword>
<organism evidence="1 2">
    <name type="scientific">Gymnopilus dilepis</name>
    <dbReference type="NCBI Taxonomy" id="231916"/>
    <lineage>
        <taxon>Eukaryota</taxon>
        <taxon>Fungi</taxon>
        <taxon>Dikarya</taxon>
        <taxon>Basidiomycota</taxon>
        <taxon>Agaricomycotina</taxon>
        <taxon>Agaricomycetes</taxon>
        <taxon>Agaricomycetidae</taxon>
        <taxon>Agaricales</taxon>
        <taxon>Agaricineae</taxon>
        <taxon>Hymenogastraceae</taxon>
        <taxon>Gymnopilus</taxon>
    </lineage>
</organism>
<dbReference type="InParanoid" id="A0A409YND6"/>
<dbReference type="Proteomes" id="UP000284706">
    <property type="component" value="Unassembled WGS sequence"/>
</dbReference>